<dbReference type="PANTHER" id="PTHR43309">
    <property type="entry name" value="5-OXOPROLINASE SUBUNIT C"/>
    <property type="match status" value="1"/>
</dbReference>
<dbReference type="SMART" id="SM00797">
    <property type="entry name" value="AHS2"/>
    <property type="match status" value="1"/>
</dbReference>
<sequence length="297" mass="29671">MSGPATGGAPGGAPVLEVLEAGRGTTVQDLGRPGLAALGVGRSGAADRAALRLANRLVGNPEGHAGLEVTLGGLTLVATAAVTVAVAGAPCSVTVDGRAEPAYSCVRVPAGATVRLGTPSTGLRGYLAVRGGVDVAPVLGSRATDTLAGVGPPPVEAGTRLPVGRPRGPLPDVDLAPVSPPTGGDVRLRVLPGPRLDWCDPGAWAVLLATPWEVSADSDRVGLRLGGAELRRVRDGELPSEGTVPGALQLPPTGRPTLLLADHPVTGGYPVVGVVRSADVDRAAQARPGQRLRFVAG</sequence>
<proteinExistence type="predicted"/>
<dbReference type="NCBIfam" id="TIGR00724">
    <property type="entry name" value="urea_amlyse_rel"/>
    <property type="match status" value="1"/>
</dbReference>
<dbReference type="SUPFAM" id="SSF50891">
    <property type="entry name" value="Cyclophilin-like"/>
    <property type="match status" value="1"/>
</dbReference>
<dbReference type="GO" id="GO:0005524">
    <property type="term" value="F:ATP binding"/>
    <property type="evidence" value="ECO:0007669"/>
    <property type="project" value="UniProtKB-KW"/>
</dbReference>
<gene>
    <name evidence="6" type="ORF">BJ989_001055</name>
</gene>
<dbReference type="Pfam" id="PF02626">
    <property type="entry name" value="CT_A_B"/>
    <property type="match status" value="1"/>
</dbReference>
<evidence type="ECO:0000256" key="4">
    <source>
        <dbReference type="SAM" id="MobiDB-lite"/>
    </source>
</evidence>
<keyword evidence="2" id="KW-0378">Hydrolase</keyword>
<name>A0A7Y9RT44_9ACTN</name>
<reference evidence="6 7" key="1">
    <citation type="submission" date="2020-07" db="EMBL/GenBank/DDBJ databases">
        <title>Sequencing the genomes of 1000 actinobacteria strains.</title>
        <authorList>
            <person name="Klenk H.-P."/>
        </authorList>
    </citation>
    <scope>NUCLEOTIDE SEQUENCE [LARGE SCALE GENOMIC DNA]</scope>
    <source>
        <strain evidence="6 7">DSM 24552</strain>
    </source>
</reference>
<evidence type="ECO:0000256" key="2">
    <source>
        <dbReference type="ARBA" id="ARBA00022801"/>
    </source>
</evidence>
<dbReference type="InterPro" id="IPR052708">
    <property type="entry name" value="PxpC"/>
</dbReference>
<evidence type="ECO:0000256" key="3">
    <source>
        <dbReference type="ARBA" id="ARBA00022840"/>
    </source>
</evidence>
<dbReference type="EMBL" id="JACCAC010000001">
    <property type="protein sequence ID" value="NYG54751.1"/>
    <property type="molecule type" value="Genomic_DNA"/>
</dbReference>
<feature type="region of interest" description="Disordered" evidence="4">
    <location>
        <begin position="147"/>
        <end position="179"/>
    </location>
</feature>
<dbReference type="RefSeq" id="WP_179517316.1">
    <property type="nucleotide sequence ID" value="NZ_JACCAC010000001.1"/>
</dbReference>
<keyword evidence="1" id="KW-0547">Nucleotide-binding</keyword>
<organism evidence="6 7">
    <name type="scientific">Nocardioides perillae</name>
    <dbReference type="NCBI Taxonomy" id="1119534"/>
    <lineage>
        <taxon>Bacteria</taxon>
        <taxon>Bacillati</taxon>
        <taxon>Actinomycetota</taxon>
        <taxon>Actinomycetes</taxon>
        <taxon>Propionibacteriales</taxon>
        <taxon>Nocardioidaceae</taxon>
        <taxon>Nocardioides</taxon>
    </lineage>
</organism>
<feature type="domain" description="Carboxyltransferase" evidence="5">
    <location>
        <begin position="37"/>
        <end position="296"/>
    </location>
</feature>
<dbReference type="PANTHER" id="PTHR43309:SF3">
    <property type="entry name" value="5-OXOPROLINASE SUBUNIT C"/>
    <property type="match status" value="1"/>
</dbReference>
<keyword evidence="3" id="KW-0067">ATP-binding</keyword>
<dbReference type="Proteomes" id="UP000544110">
    <property type="component" value="Unassembled WGS sequence"/>
</dbReference>
<evidence type="ECO:0000259" key="5">
    <source>
        <dbReference type="SMART" id="SM00797"/>
    </source>
</evidence>
<dbReference type="InterPro" id="IPR029000">
    <property type="entry name" value="Cyclophilin-like_dom_sf"/>
</dbReference>
<dbReference type="InterPro" id="IPR003778">
    <property type="entry name" value="CT_A_B"/>
</dbReference>
<evidence type="ECO:0000256" key="1">
    <source>
        <dbReference type="ARBA" id="ARBA00022741"/>
    </source>
</evidence>
<comment type="caution">
    <text evidence="6">The sequence shown here is derived from an EMBL/GenBank/DDBJ whole genome shotgun (WGS) entry which is preliminary data.</text>
</comment>
<protein>
    <submittedName>
        <fullName evidence="6">Biotin-dependent carboxylase-like uncharacterized protein</fullName>
    </submittedName>
</protein>
<keyword evidence="7" id="KW-1185">Reference proteome</keyword>
<accession>A0A7Y9RT44</accession>
<evidence type="ECO:0000313" key="7">
    <source>
        <dbReference type="Proteomes" id="UP000544110"/>
    </source>
</evidence>
<dbReference type="Gene3D" id="2.40.100.10">
    <property type="entry name" value="Cyclophilin-like"/>
    <property type="match status" value="1"/>
</dbReference>
<feature type="compositionally biased region" description="Low complexity" evidence="4">
    <location>
        <begin position="160"/>
        <end position="171"/>
    </location>
</feature>
<evidence type="ECO:0000313" key="6">
    <source>
        <dbReference type="EMBL" id="NYG54751.1"/>
    </source>
</evidence>
<dbReference type="AlphaFoldDB" id="A0A7Y9RT44"/>
<dbReference type="GO" id="GO:0016787">
    <property type="term" value="F:hydrolase activity"/>
    <property type="evidence" value="ECO:0007669"/>
    <property type="project" value="UniProtKB-KW"/>
</dbReference>